<keyword evidence="1" id="KW-1133">Transmembrane helix</keyword>
<protein>
    <submittedName>
        <fullName evidence="2">Uncharacterized protein</fullName>
    </submittedName>
</protein>
<dbReference type="AlphaFoldDB" id="A0A1I1NQT1"/>
<proteinExistence type="predicted"/>
<keyword evidence="1" id="KW-0812">Transmembrane</keyword>
<keyword evidence="1" id="KW-0472">Membrane</keyword>
<reference evidence="2 3" key="1">
    <citation type="submission" date="2016-10" db="EMBL/GenBank/DDBJ databases">
        <authorList>
            <person name="de Groot N.N."/>
        </authorList>
    </citation>
    <scope>NUCLEOTIDE SEQUENCE [LARGE SCALE GENOMIC DNA]</scope>
    <source>
        <strain evidence="2 3">DSM 12992</strain>
    </source>
</reference>
<dbReference type="Proteomes" id="UP000199263">
    <property type="component" value="Unassembled WGS sequence"/>
</dbReference>
<accession>A0A1I1NQT1</accession>
<sequence>MSGIRKLFKLPKLQCIILMFKHFLKHVPGFRTGEKANMIFASIYYIGSLLFLIMALLSEGGDKVKYVSTVGSALLFPSWLFSLVDNSNKKDDK</sequence>
<name>A0A1I1NQT1_9CLOT</name>
<dbReference type="OrthoDB" id="1913273at2"/>
<feature type="transmembrane region" description="Helical" evidence="1">
    <location>
        <begin position="64"/>
        <end position="84"/>
    </location>
</feature>
<dbReference type="RefSeq" id="WP_090091711.1">
    <property type="nucleotide sequence ID" value="NZ_FOMG01000016.1"/>
</dbReference>
<keyword evidence="3" id="KW-1185">Reference proteome</keyword>
<organism evidence="2 3">
    <name type="scientific">Clostridium uliginosum</name>
    <dbReference type="NCBI Taxonomy" id="119641"/>
    <lineage>
        <taxon>Bacteria</taxon>
        <taxon>Bacillati</taxon>
        <taxon>Bacillota</taxon>
        <taxon>Clostridia</taxon>
        <taxon>Eubacteriales</taxon>
        <taxon>Clostridiaceae</taxon>
        <taxon>Clostridium</taxon>
    </lineage>
</organism>
<feature type="transmembrane region" description="Helical" evidence="1">
    <location>
        <begin position="38"/>
        <end position="58"/>
    </location>
</feature>
<evidence type="ECO:0000256" key="1">
    <source>
        <dbReference type="SAM" id="Phobius"/>
    </source>
</evidence>
<evidence type="ECO:0000313" key="3">
    <source>
        <dbReference type="Proteomes" id="UP000199263"/>
    </source>
</evidence>
<dbReference type="EMBL" id="FOMG01000016">
    <property type="protein sequence ID" value="SFC99989.1"/>
    <property type="molecule type" value="Genomic_DNA"/>
</dbReference>
<gene>
    <name evidence="2" type="ORF">SAMN05421842_11649</name>
</gene>
<evidence type="ECO:0000313" key="2">
    <source>
        <dbReference type="EMBL" id="SFC99989.1"/>
    </source>
</evidence>